<keyword evidence="8" id="KW-0472">Membrane</keyword>
<feature type="transmembrane region" description="Helical" evidence="8">
    <location>
        <begin position="2220"/>
        <end position="2241"/>
    </location>
</feature>
<dbReference type="Pfam" id="PF26114">
    <property type="entry name" value="Ig_2_Mok13"/>
    <property type="match status" value="1"/>
</dbReference>
<keyword evidence="3" id="KW-0328">Glycosyltransferase</keyword>
<evidence type="ECO:0000256" key="5">
    <source>
        <dbReference type="ARBA" id="ARBA00023316"/>
    </source>
</evidence>
<dbReference type="Pfam" id="PF00128">
    <property type="entry name" value="Alpha-amylase"/>
    <property type="match status" value="1"/>
</dbReference>
<proteinExistence type="inferred from homology"/>
<feature type="signal peptide" evidence="9">
    <location>
        <begin position="1"/>
        <end position="19"/>
    </location>
</feature>
<feature type="transmembrane region" description="Helical" evidence="8">
    <location>
        <begin position="2373"/>
        <end position="2393"/>
    </location>
</feature>
<evidence type="ECO:0000256" key="8">
    <source>
        <dbReference type="SAM" id="Phobius"/>
    </source>
</evidence>
<dbReference type="FunFam" id="3.20.20.80:FF:000073">
    <property type="entry name" value="Alpha-1,3-glucan synthase Ags2"/>
    <property type="match status" value="1"/>
</dbReference>
<dbReference type="Pfam" id="PF26127">
    <property type="entry name" value="12TM_Mok13"/>
    <property type="match status" value="1"/>
</dbReference>
<evidence type="ECO:0000259" key="10">
    <source>
        <dbReference type="SMART" id="SM00642"/>
    </source>
</evidence>
<evidence type="ECO:0000256" key="6">
    <source>
        <dbReference type="ARBA" id="ARBA00048960"/>
    </source>
</evidence>
<evidence type="ECO:0000313" key="11">
    <source>
        <dbReference type="EMBL" id="UJO14671.1"/>
    </source>
</evidence>
<keyword evidence="8" id="KW-1133">Transmembrane helix</keyword>
<keyword evidence="9" id="KW-0732">Signal</keyword>
<dbReference type="InterPro" id="IPR058657">
    <property type="entry name" value="Mok11-13/Ags1-like_Ig"/>
</dbReference>
<feature type="transmembrane region" description="Helical" evidence="8">
    <location>
        <begin position="1968"/>
        <end position="1988"/>
    </location>
</feature>
<evidence type="ECO:0000256" key="7">
    <source>
        <dbReference type="SAM" id="MobiDB-lite"/>
    </source>
</evidence>
<reference evidence="11" key="1">
    <citation type="submission" date="2021-12" db="EMBL/GenBank/DDBJ databases">
        <authorList>
            <person name="Zaccaron A."/>
            <person name="Stergiopoulos I."/>
        </authorList>
    </citation>
    <scope>NUCLEOTIDE SEQUENCE</scope>
    <source>
        <strain evidence="11">Race5_Kim</strain>
    </source>
</reference>
<dbReference type="EC" id="2.4.1.183" evidence="2"/>
<evidence type="ECO:0000256" key="1">
    <source>
        <dbReference type="ARBA" id="ARBA00006122"/>
    </source>
</evidence>
<dbReference type="InterPro" id="IPR058655">
    <property type="entry name" value="Mok11-14/Ags1-like"/>
</dbReference>
<dbReference type="SUPFAM" id="SSF53756">
    <property type="entry name" value="UDP-Glycosyltransferase/glycogen phosphorylase"/>
    <property type="match status" value="1"/>
</dbReference>
<dbReference type="InterPro" id="IPR001296">
    <property type="entry name" value="Glyco_trans_1"/>
</dbReference>
<feature type="transmembrane region" description="Helical" evidence="8">
    <location>
        <begin position="2141"/>
        <end position="2163"/>
    </location>
</feature>
<dbReference type="EMBL" id="CP090165">
    <property type="protein sequence ID" value="UJO14671.1"/>
    <property type="molecule type" value="Genomic_DNA"/>
</dbReference>
<evidence type="ECO:0000256" key="3">
    <source>
        <dbReference type="ARBA" id="ARBA00022676"/>
    </source>
</evidence>
<dbReference type="GO" id="GO:0070600">
    <property type="term" value="P:fungal-type cell wall (1-&gt;3)-alpha-glucan biosynthetic process"/>
    <property type="evidence" value="ECO:0007669"/>
    <property type="project" value="TreeGrafter"/>
</dbReference>
<dbReference type="PANTHER" id="PTHR47182:SF2">
    <property type="entry name" value="CELL WALL ALPHA-1,3-GLUCAN SYNTHASE AGS1"/>
    <property type="match status" value="1"/>
</dbReference>
<dbReference type="Gene3D" id="3.20.20.80">
    <property type="entry name" value="Glycosidases"/>
    <property type="match status" value="2"/>
</dbReference>
<organism evidence="11 12">
    <name type="scientific">Passalora fulva</name>
    <name type="common">Tomato leaf mold</name>
    <name type="synonym">Cladosporium fulvum</name>
    <dbReference type="NCBI Taxonomy" id="5499"/>
    <lineage>
        <taxon>Eukaryota</taxon>
        <taxon>Fungi</taxon>
        <taxon>Dikarya</taxon>
        <taxon>Ascomycota</taxon>
        <taxon>Pezizomycotina</taxon>
        <taxon>Dothideomycetes</taxon>
        <taxon>Dothideomycetidae</taxon>
        <taxon>Mycosphaerellales</taxon>
        <taxon>Mycosphaerellaceae</taxon>
        <taxon>Fulvia</taxon>
    </lineage>
</organism>
<feature type="transmembrane region" description="Helical" evidence="8">
    <location>
        <begin position="2327"/>
        <end position="2349"/>
    </location>
</feature>
<dbReference type="InterPro" id="IPR058658">
    <property type="entry name" value="Mok11-13/Ags1-like_Ig_2"/>
</dbReference>
<feature type="compositionally biased region" description="Polar residues" evidence="7">
    <location>
        <begin position="1782"/>
        <end position="1816"/>
    </location>
</feature>
<dbReference type="Proteomes" id="UP000756132">
    <property type="component" value="Chromosome 3"/>
</dbReference>
<gene>
    <name evidence="11" type="ORF">CLAFUR5_07992</name>
</gene>
<dbReference type="Pfam" id="PF26108">
    <property type="entry name" value="GH_Mok13"/>
    <property type="match status" value="1"/>
</dbReference>
<dbReference type="SMART" id="SM00642">
    <property type="entry name" value="Aamy"/>
    <property type="match status" value="1"/>
</dbReference>
<evidence type="ECO:0000256" key="4">
    <source>
        <dbReference type="ARBA" id="ARBA00022679"/>
    </source>
</evidence>
<dbReference type="Pfam" id="PF00534">
    <property type="entry name" value="Glycos_transf_1"/>
    <property type="match status" value="1"/>
</dbReference>
<name>A0A9Q8P679_PASFU</name>
<dbReference type="PANTHER" id="PTHR47182">
    <property type="entry name" value="CELL WALL ALPHA-1,3-GLUCAN SYNTHASE AGS1-RELATED"/>
    <property type="match status" value="1"/>
</dbReference>
<feature type="domain" description="Glycosyl hydrolase family 13 catalytic" evidence="10">
    <location>
        <begin position="65"/>
        <end position="542"/>
    </location>
</feature>
<comment type="catalytic activity">
    <reaction evidence="6">
        <text>[(1-&gt;3)-alpha-D-glucosyl](n) + UDP-alpha-D-glucose = [(1-&gt;3)-alpha-D-glucosyl](n+1) + UDP + H(+)</text>
        <dbReference type="Rhea" id="RHEA:19749"/>
        <dbReference type="Rhea" id="RHEA-COMP:11150"/>
        <dbReference type="Rhea" id="RHEA-COMP:11151"/>
        <dbReference type="ChEBI" id="CHEBI:15378"/>
        <dbReference type="ChEBI" id="CHEBI:28100"/>
        <dbReference type="ChEBI" id="CHEBI:58223"/>
        <dbReference type="ChEBI" id="CHEBI:58885"/>
        <dbReference type="EC" id="2.4.1.183"/>
    </reaction>
</comment>
<dbReference type="FunFam" id="3.40.50.2000:FF:000058">
    <property type="entry name" value="Alpha-1,3-glucan synthase Ags1"/>
    <property type="match status" value="1"/>
</dbReference>
<dbReference type="Pfam" id="PF26111">
    <property type="entry name" value="Ig_Mok13"/>
    <property type="match status" value="1"/>
</dbReference>
<dbReference type="GO" id="GO:0009277">
    <property type="term" value="C:fungal-type cell wall"/>
    <property type="evidence" value="ECO:0007669"/>
    <property type="project" value="TreeGrafter"/>
</dbReference>
<dbReference type="KEGG" id="ffu:CLAFUR5_07992"/>
<dbReference type="SUPFAM" id="SSF51445">
    <property type="entry name" value="(Trans)glycosidases"/>
    <property type="match status" value="1"/>
</dbReference>
<comment type="similarity">
    <text evidence="1">Belongs to the glycosyltransferase group 1 family.</text>
</comment>
<keyword evidence="5" id="KW-0961">Cell wall biogenesis/degradation</keyword>
<protein>
    <recommendedName>
        <fullName evidence="2">alpha-1,3-glucan synthase</fullName>
        <ecNumber evidence="2">2.4.1.183</ecNumber>
    </recommendedName>
</protein>
<evidence type="ECO:0000313" key="12">
    <source>
        <dbReference type="Proteomes" id="UP000756132"/>
    </source>
</evidence>
<feature type="transmembrane region" description="Helical" evidence="8">
    <location>
        <begin position="2248"/>
        <end position="2267"/>
    </location>
</feature>
<reference evidence="11" key="2">
    <citation type="journal article" date="2022" name="Microb. Genom.">
        <title>A chromosome-scale genome assembly of the tomato pathogen Cladosporium fulvum reveals a compartmentalized genome architecture and the presence of a dispensable chromosome.</title>
        <authorList>
            <person name="Zaccaron A.Z."/>
            <person name="Chen L.H."/>
            <person name="Samaras A."/>
            <person name="Stergiopoulos I."/>
        </authorList>
    </citation>
    <scope>NUCLEOTIDE SEQUENCE</scope>
    <source>
        <strain evidence="11">Race5_Kim</strain>
    </source>
</reference>
<keyword evidence="8" id="KW-0812">Transmembrane</keyword>
<dbReference type="OrthoDB" id="512920at2759"/>
<dbReference type="Pfam" id="PF26122">
    <property type="entry name" value="CBM_Mok13"/>
    <property type="match status" value="1"/>
</dbReference>
<keyword evidence="12" id="KW-1185">Reference proteome</keyword>
<feature type="region of interest" description="Disordered" evidence="7">
    <location>
        <begin position="1749"/>
        <end position="1822"/>
    </location>
</feature>
<keyword evidence="4" id="KW-0808">Transferase</keyword>
<evidence type="ECO:0000256" key="9">
    <source>
        <dbReference type="SAM" id="SignalP"/>
    </source>
</evidence>
<dbReference type="GO" id="GO:0047657">
    <property type="term" value="F:alpha-1,3-glucan synthase activity"/>
    <property type="evidence" value="ECO:0007669"/>
    <property type="project" value="UniProtKB-EC"/>
</dbReference>
<dbReference type="OMA" id="NIGPGPI"/>
<dbReference type="RefSeq" id="XP_047759037.1">
    <property type="nucleotide sequence ID" value="XM_047907140.1"/>
</dbReference>
<dbReference type="GeneID" id="71987870"/>
<dbReference type="InterPro" id="IPR058654">
    <property type="entry name" value="Mok11-14/Ags1-like_TM"/>
</dbReference>
<feature type="region of interest" description="Disordered" evidence="7">
    <location>
        <begin position="1694"/>
        <end position="1714"/>
    </location>
</feature>
<dbReference type="CDD" id="cd11323">
    <property type="entry name" value="AmyAc_AGS"/>
    <property type="match status" value="1"/>
</dbReference>
<dbReference type="InterPro" id="IPR017853">
    <property type="entry name" value="GH"/>
</dbReference>
<feature type="transmembrane region" description="Helical" evidence="8">
    <location>
        <begin position="2026"/>
        <end position="2049"/>
    </location>
</feature>
<feature type="transmembrane region" description="Helical" evidence="8">
    <location>
        <begin position="2000"/>
        <end position="2019"/>
    </location>
</feature>
<feature type="transmembrane region" description="Helical" evidence="8">
    <location>
        <begin position="2093"/>
        <end position="2113"/>
    </location>
</feature>
<sequence length="2401" mass="269417">MGVMGMIASFALCIALGTAYRFDPAYTEINLNQNQTAAHSLDFWGEWTGHNYTASPDNWRFPFYTLFLDRFVNGDPYNDDINGTAFERVTDSNQMRHGGDLQGLVDTLDYIQGMGIKGLYIAGSPFMNQPWQYDSYSPVDLSLLDPHFGSIDMWRVAIDEIHARGMYVVLDNTFATLGDLIGFQGYLNETTPFLLKEHQVLWKSGQQYWDFDIGNEYDESCTYPRFWNETGYPIDQALKDEMKGCFTSDFDQYGDTEAFGVYPDWRRQLSKFASVQDRLREWKPSVREKLENFYCMAIAQLDIDGFRYDKAVQATVDAMADMSAATRVCARRYGKENFFLPGEITGGNSFGSIYLGRGRQPDQLPDNITQAVTLNRNNSDNYSIRDKDGVALDGAAFHYTTYRSLTRFLGMDGNLEAGYDTPKNWVDQWNTFLLTNDMVNANTGVFDPRHMFGVTNQDVFRWPAIDRGIERQLLGHFITVLLMPGIPKLLWGEEQVFHTLDSTNDNYIFGRQPMSTATAWQTHGCYSLDSTQYYHMPWGPARHSCNDDSVSQDHRDPAAPVRNILRHMYQLREAFPVLHDGFFLQQLSNQTWEVQYAGSSGVATETGLWSVMRNSLADVQNLTSIHNGYPNQTEPATPVWLVYTNHNSSQTYQFDCRDNATDLNSTSLIAPFPHGTTVKNLLYPFDEHRLVNSTQFLGISGSTTSNGCLSKLSMKAYDFRAYVPISRWVGPKPMITKFSPGHDARLLTVNADSNGTEDVQVAVEFSVDMECDTITDSISFSSTTAAGLYPYVDRDTVRCDRFNNPADSSSWIGGTPSGFSWSATLRNVSHGVHRMSLDRPHAKKLGPGQTRNVTTEALDHFLFRVGQTDNPMVFTRSANYSTTLLSRASHGQITLNHSAAGADLFRYSTDFGASFSVWAPYQHGLHQVSAYPTGSSDRKTWNGEHVRVEYFSRLAGSSSHVQQGDLHAKARRFPHMYLNGPYNAYGYDAGLDNKMKLTEDYTWEFTWNREWSNNGTIAQINVWGMGPDGKPDSTKVLGDIDGDSVLDQLPPSSLAKLVLNVTAPPPKPFLAWKFIINDGNLRFRVEPTGSMWWQLALYVVLWISPIIMAVVSTWVFVGSFYKIKFNKFGVSEKLGLLGLLPKSLRKLLRGNSDEANSGLLARLKHGSRIFSRGSQIWSRRGDAIQAQSDSRRTVLIATMEYDIEDWHIKIKIGGLGVMAQLMGKNLEHQDLIWVVPCVGGIEYPQDELAMPMTVAVMGKVYDVNVQYHKLRNITYVLLDAPIFRQQTKAEPYPARMDDLDSAIYYSAWNQCIAQALVRFPIDLYHINDYHGTVAPLYILPRTIPVCLSLHNAEFQGLWPMRNRKERDEVCSVFNLPPDIVSEYVQYGEIFNLLHAGASYLRIQQEGFGAVGVSKKYGARAYTRYPIFWGLKEVQALQNPDPSDTAVWDKKLPAETDIRIDEDFEKTRLEERTQAQEWAGLEKNPNAELFVFVGRWSMQKGIDLIADAFPAILESHPNSQLITVGPVIDLFGKFAALKFEKLMELYPNRVCSKPVFTALPPFIFSGAEFALIPSRDEPFGLVAVEFGRKGALGVGARVGGLGQMPGWWYTVESTTTAHLLHQFKDAIRGALSSSTKTRALMRARSAKQRFPVQQWVEELEVLQSTAIRTHDKVAAEKNSWSSSIITLVHPHPSIHPTLGSGAKQTPRGSMYGPSHYSWDGSQVQTVEENDVIVGDREPLPPMATEIVRELRHKSHPFPGLRGDHEEEEEEGDDRSICSIHTPARSSSPVQPASPITTKSPHNSTNRSSMTNVQTARSSMAHPYASTARTSVIPRSVSGLSMQNIVGEKTDFNLQNVDPFFTDNNGHFYRAFSKKLDTLNAANSESTNCIEEFLAKSEKEWFTEFRNAKLGMLKRDGTTTRPVSIAPSEPATADSSSEKSHIQVNEFMLRDEYKPPTGLRKWMQVRIGSWPLYAYFMALGQIIAANSYQITLLTGEVGQTATKLYIVASIYLVASMLWWLCFRRFASYVSLSLPFLFYGTAFFLVGIAHFAPTVDGRGWVQNVGTGFYTLASASGALFFALNFGDEGGAPVKSWVFRACVIQGSQQIYVVALWYWGSFLAKHRALGYEASQDSVVGTWKVTAITLPIAAFLWIICLVMWLGLPSYYRQAPGKMPSFYRSIARRKVVLWFFVTALVQNFFLSAPYGRNWSFLFSSIHVPAWQVLLLVVLFFVIVWAMFCGLFAYLSRSHSWILPLFAIGLGAPRWAQIWWGTSNIGNWLPWAPGSIETGAIYISSALLSRSLWLWLGVLDAVQGVGLGMIMLGTLTRTHVAFAITATQVLGSVATMLGRAVAPNRLGPGPISPDISGGLSTGLGQAWFWAGLLANLALCIGFYKFYRKEQLQKP</sequence>
<dbReference type="InterPro" id="IPR006047">
    <property type="entry name" value="GH13_cat_dom"/>
</dbReference>
<dbReference type="InterPro" id="IPR058659">
    <property type="entry name" value="Mok11-13/Ags1-like_CBM"/>
</dbReference>
<feature type="transmembrane region" description="Helical" evidence="8">
    <location>
        <begin position="2299"/>
        <end position="2320"/>
    </location>
</feature>
<feature type="transmembrane region" description="Helical" evidence="8">
    <location>
        <begin position="2183"/>
        <end position="2200"/>
    </location>
</feature>
<feature type="transmembrane region" description="Helical" evidence="8">
    <location>
        <begin position="1091"/>
        <end position="1117"/>
    </location>
</feature>
<dbReference type="Gene3D" id="3.40.50.2000">
    <property type="entry name" value="Glycogen Phosphorylase B"/>
    <property type="match status" value="2"/>
</dbReference>
<feature type="transmembrane region" description="Helical" evidence="8">
    <location>
        <begin position="2061"/>
        <end position="2081"/>
    </location>
</feature>
<dbReference type="InterPro" id="IPR013534">
    <property type="entry name" value="Starch_synth_cat_dom"/>
</dbReference>
<evidence type="ECO:0000256" key="2">
    <source>
        <dbReference type="ARBA" id="ARBA00012688"/>
    </source>
</evidence>
<accession>A0A9Q8P679</accession>
<dbReference type="Pfam" id="PF08323">
    <property type="entry name" value="Glyco_transf_5"/>
    <property type="match status" value="1"/>
</dbReference>
<dbReference type="InterPro" id="IPR058656">
    <property type="entry name" value="Mok11-13/Ags1-like_GH"/>
</dbReference>
<dbReference type="FunFam" id="3.40.50.2000:FF:000052">
    <property type="entry name" value="Alpha-1,3-glucan synthase Ags2"/>
    <property type="match status" value="1"/>
</dbReference>
<feature type="chain" id="PRO_5040401967" description="alpha-1,3-glucan synthase" evidence="9">
    <location>
        <begin position="20"/>
        <end position="2401"/>
    </location>
</feature>